<dbReference type="KEGG" id="ppai:E1956_18680"/>
<evidence type="ECO:0008006" key="3">
    <source>
        <dbReference type="Google" id="ProtNLM"/>
    </source>
</evidence>
<name>A0A4P7CYL8_9BURK</name>
<dbReference type="RefSeq" id="WP_134751794.1">
    <property type="nucleotide sequence ID" value="NZ_CP038149.1"/>
</dbReference>
<protein>
    <recommendedName>
        <fullName evidence="3">MarR family transcriptional regulator</fullName>
    </recommendedName>
</protein>
<proteinExistence type="predicted"/>
<gene>
    <name evidence="1" type="ORF">E1956_18680</name>
</gene>
<sequence length="129" mass="14416">MRKSALSAGVMHPTKLAVLRMVEETGEMDCNEIAVRLEICGKQARTLTRALVLQGYLRERQQRRSGNRGAPNRRVVWRSDLAIEESVVAPDEWSQATGDSTWWPSADLVVETAMREMLRVGHGAPSEQA</sequence>
<evidence type="ECO:0000313" key="1">
    <source>
        <dbReference type="EMBL" id="QBQ99231.1"/>
    </source>
</evidence>
<dbReference type="AlphaFoldDB" id="A0A4P7CYL8"/>
<dbReference type="EMBL" id="CP038149">
    <property type="protein sequence ID" value="QBQ99231.1"/>
    <property type="molecule type" value="Genomic_DNA"/>
</dbReference>
<evidence type="ECO:0000313" key="2">
    <source>
        <dbReference type="Proteomes" id="UP000295727"/>
    </source>
</evidence>
<organism evidence="1 2">
    <name type="scientific">Paraburkholderia pallida</name>
    <dbReference type="NCBI Taxonomy" id="2547399"/>
    <lineage>
        <taxon>Bacteria</taxon>
        <taxon>Pseudomonadati</taxon>
        <taxon>Pseudomonadota</taxon>
        <taxon>Betaproteobacteria</taxon>
        <taxon>Burkholderiales</taxon>
        <taxon>Burkholderiaceae</taxon>
        <taxon>Paraburkholderia</taxon>
    </lineage>
</organism>
<dbReference type="OrthoDB" id="9999681at2"/>
<accession>A0A4P7CYL8</accession>
<reference evidence="1 2" key="1">
    <citation type="submission" date="2019-03" db="EMBL/GenBank/DDBJ databases">
        <title>Paraburkholderia sp. 7MH5, isolated from subtropical forest soil.</title>
        <authorList>
            <person name="Gao Z.-H."/>
            <person name="Qiu L.-H."/>
        </authorList>
    </citation>
    <scope>NUCLEOTIDE SEQUENCE [LARGE SCALE GENOMIC DNA]</scope>
    <source>
        <strain evidence="1 2">7MH5</strain>
    </source>
</reference>
<keyword evidence="2" id="KW-1185">Reference proteome</keyword>
<dbReference type="Proteomes" id="UP000295727">
    <property type="component" value="Chromosome 2"/>
</dbReference>